<evidence type="ECO:0000313" key="4">
    <source>
        <dbReference type="Proteomes" id="UP000187822"/>
    </source>
</evidence>
<dbReference type="Gene3D" id="3.60.15.10">
    <property type="entry name" value="Ribonuclease Z/Hydroxyacylglutathione hydrolase-like"/>
    <property type="match status" value="1"/>
</dbReference>
<organism evidence="2 5">
    <name type="scientific">Cuniculiplasma divulgatum</name>
    <dbReference type="NCBI Taxonomy" id="1673428"/>
    <lineage>
        <taxon>Archaea</taxon>
        <taxon>Methanobacteriati</taxon>
        <taxon>Thermoplasmatota</taxon>
        <taxon>Thermoplasmata</taxon>
        <taxon>Thermoplasmatales</taxon>
        <taxon>Cuniculiplasmataceae</taxon>
        <taxon>Cuniculiplasma</taxon>
    </lineage>
</organism>
<dbReference type="InterPro" id="IPR052533">
    <property type="entry name" value="WalJ/YycJ-like"/>
</dbReference>
<gene>
    <name evidence="3" type="ORF">CPM_1842</name>
    <name evidence="2" type="ORF">CSP5_1903</name>
</gene>
<name>A0A1N5WP35_9ARCH</name>
<protein>
    <submittedName>
        <fullName evidence="2">Metal-dependent hydrolase of the beta-lactamase superfamily</fullName>
    </submittedName>
</protein>
<dbReference type="PANTHER" id="PTHR47619">
    <property type="entry name" value="METALLO-HYDROLASE YYCJ-RELATED"/>
    <property type="match status" value="1"/>
</dbReference>
<evidence type="ECO:0000313" key="2">
    <source>
        <dbReference type="EMBL" id="SIM86465.1"/>
    </source>
</evidence>
<evidence type="ECO:0000259" key="1">
    <source>
        <dbReference type="SMART" id="SM00849"/>
    </source>
</evidence>
<dbReference type="Proteomes" id="UP000195607">
    <property type="component" value="Chromosome I"/>
</dbReference>
<dbReference type="KEGG" id="cdiv:CPM_1842"/>
<accession>A0A1N5WP35</accession>
<sequence>MEYSEILSNLFMNVVSSGSKGNSTIIWDDCDALVVDFGISVKRFKQRFEELNIGDIPLSVLITHEHSDHSSGLGAASRKMKAEIYLREKAKLKMGFDRAFTIGDELTIGNFFIRSVSVSHDAVDPVGYVIENRGRKISIFSDLGYFPMDNVDLIKGSDILAIEANHDTNMLKTGPYPESLKKRIMSNYGHLSNDQCALALGELSEQKSQIILLHLSDENNTQEIAYLTVRDFLDNRNIKYKGIECARQLYGSSIFEV</sequence>
<reference evidence="3" key="3">
    <citation type="submission" date="2016-06" db="EMBL/GenBank/DDBJ databases">
        <authorList>
            <person name="Olsen C.W."/>
            <person name="Carey S."/>
            <person name="Hinshaw L."/>
            <person name="Karasin A.I."/>
        </authorList>
    </citation>
    <scope>NUCLEOTIDE SEQUENCE [LARGE SCALE GENOMIC DNA]</scope>
    <source>
        <strain evidence="3">PM4</strain>
    </source>
</reference>
<dbReference type="InterPro" id="IPR001279">
    <property type="entry name" value="Metallo-B-lactamas"/>
</dbReference>
<dbReference type="Proteomes" id="UP000187822">
    <property type="component" value="Chromosome I"/>
</dbReference>
<dbReference type="GeneID" id="41589139"/>
<dbReference type="Pfam" id="PF12706">
    <property type="entry name" value="Lactamase_B_2"/>
    <property type="match status" value="1"/>
</dbReference>
<feature type="domain" description="Metallo-beta-lactamase" evidence="1">
    <location>
        <begin position="20"/>
        <end position="188"/>
    </location>
</feature>
<dbReference type="SUPFAM" id="SSF56281">
    <property type="entry name" value="Metallo-hydrolase/oxidoreductase"/>
    <property type="match status" value="1"/>
</dbReference>
<reference evidence="2 5" key="1">
    <citation type="submission" date="2016-04" db="EMBL/GenBank/DDBJ databases">
        <authorList>
            <person name="Evans L.H."/>
            <person name="Alamgir A."/>
            <person name="Owens N."/>
            <person name="Weber N.D."/>
            <person name="Virtaneva K."/>
            <person name="Barbian K."/>
            <person name="Babar A."/>
            <person name="Rosenke K."/>
        </authorList>
    </citation>
    <scope>NUCLEOTIDE SEQUENCE [LARGE SCALE GENOMIC DNA]</scope>
    <source>
        <strain evidence="2">S5</strain>
        <strain evidence="5">S5(T) (JCM 30642 \VKM B-2941)</strain>
    </source>
</reference>
<dbReference type="RefSeq" id="WP_021789725.1">
    <property type="nucleotide sequence ID" value="NZ_LT671858.1"/>
</dbReference>
<dbReference type="EMBL" id="LT671858">
    <property type="protein sequence ID" value="SIM86465.1"/>
    <property type="molecule type" value="Genomic_DNA"/>
</dbReference>
<evidence type="ECO:0000313" key="3">
    <source>
        <dbReference type="EMBL" id="SJK85619.1"/>
    </source>
</evidence>
<keyword evidence="2" id="KW-0378">Hydrolase</keyword>
<dbReference type="EMBL" id="LT719092">
    <property type="protein sequence ID" value="SJK85619.1"/>
    <property type="molecule type" value="Genomic_DNA"/>
</dbReference>
<dbReference type="SMART" id="SM00849">
    <property type="entry name" value="Lactamase_B"/>
    <property type="match status" value="1"/>
</dbReference>
<evidence type="ECO:0000313" key="5">
    <source>
        <dbReference type="Proteomes" id="UP000195607"/>
    </source>
</evidence>
<keyword evidence="4" id="KW-1185">Reference proteome</keyword>
<proteinExistence type="predicted"/>
<dbReference type="STRING" id="1673428.CPM_1842"/>
<dbReference type="PANTHER" id="PTHR47619:SF1">
    <property type="entry name" value="EXODEOXYRIBONUCLEASE WALJ"/>
    <property type="match status" value="1"/>
</dbReference>
<dbReference type="AlphaFoldDB" id="A0A1N5WP35"/>
<dbReference type="GO" id="GO:0016787">
    <property type="term" value="F:hydrolase activity"/>
    <property type="evidence" value="ECO:0007669"/>
    <property type="project" value="UniProtKB-KW"/>
</dbReference>
<reference evidence="4" key="2">
    <citation type="submission" date="2016-06" db="EMBL/GenBank/DDBJ databases">
        <authorList>
            <person name="Toshchakov V.S."/>
        </authorList>
    </citation>
    <scope>NUCLEOTIDE SEQUENCE [LARGE SCALE GENOMIC DNA]</scope>
    <source>
        <strain>PM4 (JCM 30641</strain>
        <strain evidence="4">\VKM B-2940)</strain>
    </source>
</reference>
<dbReference type="InterPro" id="IPR036866">
    <property type="entry name" value="RibonucZ/Hydroxyglut_hydro"/>
</dbReference>